<dbReference type="CTD" id="9803525"/>
<evidence type="ECO:0000313" key="1">
    <source>
        <dbReference type="EMBL" id="KAF1747254.1"/>
    </source>
</evidence>
<evidence type="ECO:0000313" key="2">
    <source>
        <dbReference type="Proteomes" id="UP000483820"/>
    </source>
</evidence>
<accession>A0A6A5FXP4</accession>
<dbReference type="EMBL" id="WUAV01000006">
    <property type="protein sequence ID" value="KAF1747254.1"/>
    <property type="molecule type" value="Genomic_DNA"/>
</dbReference>
<reference evidence="1 2" key="1">
    <citation type="submission" date="2019-12" db="EMBL/GenBank/DDBJ databases">
        <title>Chromosome-level assembly of the Caenorhabditis remanei genome.</title>
        <authorList>
            <person name="Teterina A.A."/>
            <person name="Willis J.H."/>
            <person name="Phillips P.C."/>
        </authorList>
    </citation>
    <scope>NUCLEOTIDE SEQUENCE [LARGE SCALE GENOMIC DNA]</scope>
    <source>
        <strain evidence="1 2">PX506</strain>
        <tissue evidence="1">Whole organism</tissue>
    </source>
</reference>
<dbReference type="GeneID" id="9803525"/>
<name>A0A6A5FXP4_CAERE</name>
<dbReference type="AlphaFoldDB" id="A0A6A5FXP4"/>
<gene>
    <name evidence="1" type="ORF">GCK72_023716</name>
</gene>
<proteinExistence type="predicted"/>
<organism evidence="1 2">
    <name type="scientific">Caenorhabditis remanei</name>
    <name type="common">Caenorhabditis vulgaris</name>
    <dbReference type="NCBI Taxonomy" id="31234"/>
    <lineage>
        <taxon>Eukaryota</taxon>
        <taxon>Metazoa</taxon>
        <taxon>Ecdysozoa</taxon>
        <taxon>Nematoda</taxon>
        <taxon>Chromadorea</taxon>
        <taxon>Rhabditida</taxon>
        <taxon>Rhabditina</taxon>
        <taxon>Rhabditomorpha</taxon>
        <taxon>Rhabditoidea</taxon>
        <taxon>Rhabditidae</taxon>
        <taxon>Peloderinae</taxon>
        <taxon>Caenorhabditis</taxon>
    </lineage>
</organism>
<dbReference type="RefSeq" id="XP_003109501.2">
    <property type="nucleotide sequence ID" value="XM_003109453.2"/>
</dbReference>
<dbReference type="KEGG" id="crq:GCK72_023716"/>
<protein>
    <submittedName>
        <fullName evidence="1">Uncharacterized protein</fullName>
    </submittedName>
</protein>
<sequence>MPFFKKIVRFFRRTTLTSTLAPEDYTMWDGIPVFTDDAMEARLNSKNCINLEDRETVLSCFASSDCKLHGETKHFEIAMNQTKTMLTAEMITELTFWMDEYSKAKTIRVRANREPINFEAVLKGAVVVKRYALYLTTQSTELMPKP</sequence>
<comment type="caution">
    <text evidence="1">The sequence shown here is derived from an EMBL/GenBank/DDBJ whole genome shotgun (WGS) entry which is preliminary data.</text>
</comment>
<dbReference type="Proteomes" id="UP000483820">
    <property type="component" value="Chromosome X"/>
</dbReference>